<dbReference type="InterPro" id="IPR017850">
    <property type="entry name" value="Alkaline_phosphatase_core_sf"/>
</dbReference>
<accession>A0A1H7GD41</accession>
<dbReference type="SUPFAM" id="SSF53649">
    <property type="entry name" value="Alkaline phosphatase-like"/>
    <property type="match status" value="1"/>
</dbReference>
<dbReference type="EMBL" id="FOBB01000001">
    <property type="protein sequence ID" value="SEK35954.1"/>
    <property type="molecule type" value="Genomic_DNA"/>
</dbReference>
<evidence type="ECO:0000313" key="2">
    <source>
        <dbReference type="EMBL" id="SEK35954.1"/>
    </source>
</evidence>
<feature type="signal peptide" evidence="1">
    <location>
        <begin position="1"/>
        <end position="19"/>
    </location>
</feature>
<proteinExistence type="predicted"/>
<protein>
    <submittedName>
        <fullName evidence="2">Type I phosphodiesterase / nucleotide pyrophosphatase</fullName>
    </submittedName>
</protein>
<dbReference type="PANTHER" id="PTHR10151:SF120">
    <property type="entry name" value="BIS(5'-ADENOSYL)-TRIPHOSPHATASE"/>
    <property type="match status" value="1"/>
</dbReference>
<dbReference type="Proteomes" id="UP000198984">
    <property type="component" value="Unassembled WGS sequence"/>
</dbReference>
<evidence type="ECO:0000313" key="3">
    <source>
        <dbReference type="Proteomes" id="UP000198984"/>
    </source>
</evidence>
<dbReference type="OrthoDB" id="279982at2"/>
<reference evidence="2 3" key="1">
    <citation type="submission" date="2016-10" db="EMBL/GenBank/DDBJ databases">
        <authorList>
            <person name="de Groot N.N."/>
        </authorList>
    </citation>
    <scope>NUCLEOTIDE SEQUENCE [LARGE SCALE GENOMIC DNA]</scope>
    <source>
        <strain evidence="2 3">DSM 21039</strain>
    </source>
</reference>
<keyword evidence="1" id="KW-0732">Signal</keyword>
<name>A0A1H7GD41_9BACT</name>
<dbReference type="AlphaFoldDB" id="A0A1H7GD41"/>
<feature type="chain" id="PRO_5011794569" evidence="1">
    <location>
        <begin position="20"/>
        <end position="409"/>
    </location>
</feature>
<sequence length="409" mass="46337">MKKIIYTFLLVLSGLTLYAQQGARKAVFIIVDGIPADVKEKVPTPHMDSIAAVGGYTRAYVGGEKGGYSQTPTISAVGYNSLLTGVWVNKHNVWDNDIAAQNYHYWSLFRYFKAAYPQKQAAIFSTWLDNRTKLVGDSLQQTGYLHIDHHVDGLELDTVQYPHDKSSQYIHLIDETVTNQAAAYLRTNAPDLSWVYLEYSDDMGHRFGDSEKMYDAVKMVDDQVGRIWSAIQYRRKQFGEDWLIFITTDHGRDSVTGRGHGRQSDRERTTWMVTNAQQLNDCFKHGQPGIVDIMPSIARFMKINIPEANAREVDGVPLIGPVSLVQPQAVYADGKLQLQWKAMAKKGKVKIWVTTTNRFKEGGQDDYQLLAQVPLEQEKAVVDVQQLPKGFYKVVLEGPDNMVNRWIVK</sequence>
<dbReference type="Gene3D" id="3.40.720.10">
    <property type="entry name" value="Alkaline Phosphatase, subunit A"/>
    <property type="match status" value="1"/>
</dbReference>
<dbReference type="GO" id="GO:0016787">
    <property type="term" value="F:hydrolase activity"/>
    <property type="evidence" value="ECO:0007669"/>
    <property type="project" value="UniProtKB-ARBA"/>
</dbReference>
<evidence type="ECO:0000256" key="1">
    <source>
        <dbReference type="SAM" id="SignalP"/>
    </source>
</evidence>
<keyword evidence="3" id="KW-1185">Reference proteome</keyword>
<dbReference type="PANTHER" id="PTHR10151">
    <property type="entry name" value="ECTONUCLEOTIDE PYROPHOSPHATASE/PHOSPHODIESTERASE"/>
    <property type="match status" value="1"/>
</dbReference>
<dbReference type="RefSeq" id="WP_089906161.1">
    <property type="nucleotide sequence ID" value="NZ_FOBB01000001.1"/>
</dbReference>
<organism evidence="2 3">
    <name type="scientific">Chitinophaga rupis</name>
    <dbReference type="NCBI Taxonomy" id="573321"/>
    <lineage>
        <taxon>Bacteria</taxon>
        <taxon>Pseudomonadati</taxon>
        <taxon>Bacteroidota</taxon>
        <taxon>Chitinophagia</taxon>
        <taxon>Chitinophagales</taxon>
        <taxon>Chitinophagaceae</taxon>
        <taxon>Chitinophaga</taxon>
    </lineage>
</organism>
<dbReference type="Pfam" id="PF01663">
    <property type="entry name" value="Phosphodiest"/>
    <property type="match status" value="1"/>
</dbReference>
<dbReference type="InterPro" id="IPR002591">
    <property type="entry name" value="Phosphodiest/P_Trfase"/>
</dbReference>
<dbReference type="STRING" id="573321.SAMN04488505_10149"/>
<gene>
    <name evidence="2" type="ORF">SAMN04488505_10149</name>
</gene>